<gene>
    <name evidence="2" type="ORF">SAMN05421543_10134</name>
</gene>
<evidence type="ECO:0000259" key="1">
    <source>
        <dbReference type="PROSITE" id="PS51186"/>
    </source>
</evidence>
<dbReference type="STRING" id="392015.SAMN05421543_10134"/>
<keyword evidence="2" id="KW-0808">Transferase</keyword>
<dbReference type="PANTHER" id="PTHR13538">
    <property type="entry name" value="N-ACETYLTRANSFERASE 6"/>
    <property type="match status" value="1"/>
</dbReference>
<dbReference type="Gene3D" id="3.40.630.30">
    <property type="match status" value="1"/>
</dbReference>
<keyword evidence="3" id="KW-1185">Reference proteome</keyword>
<dbReference type="InterPro" id="IPR000182">
    <property type="entry name" value="GNAT_dom"/>
</dbReference>
<dbReference type="InterPro" id="IPR039840">
    <property type="entry name" value="NAA80"/>
</dbReference>
<dbReference type="GO" id="GO:1905502">
    <property type="term" value="F:acetyl-CoA binding"/>
    <property type="evidence" value="ECO:0007669"/>
    <property type="project" value="TreeGrafter"/>
</dbReference>
<feature type="domain" description="N-acetyltransferase" evidence="1">
    <location>
        <begin position="2"/>
        <end position="147"/>
    </location>
</feature>
<dbReference type="PROSITE" id="PS51186">
    <property type="entry name" value="GNAT"/>
    <property type="match status" value="1"/>
</dbReference>
<dbReference type="EMBL" id="FPBV01000001">
    <property type="protein sequence ID" value="SFU30535.1"/>
    <property type="molecule type" value="Genomic_DNA"/>
</dbReference>
<dbReference type="Pfam" id="PF13673">
    <property type="entry name" value="Acetyltransf_10"/>
    <property type="match status" value="1"/>
</dbReference>
<dbReference type="SUPFAM" id="SSF55729">
    <property type="entry name" value="Acyl-CoA N-acyltransferases (Nat)"/>
    <property type="match status" value="1"/>
</dbReference>
<keyword evidence="2" id="KW-0012">Acyltransferase</keyword>
<dbReference type="GO" id="GO:0005737">
    <property type="term" value="C:cytoplasm"/>
    <property type="evidence" value="ECO:0007669"/>
    <property type="project" value="TreeGrafter"/>
</dbReference>
<accession>A0A1I7F348</accession>
<evidence type="ECO:0000313" key="3">
    <source>
        <dbReference type="Proteomes" id="UP000183508"/>
    </source>
</evidence>
<sequence length="147" mass="16531">MYRVDKIQTRADLEAAYSVRREVFVDEQRVPEELELDEHDEAPGTIHFLARDGEDKAVGTARLRPYGEAGVAKVERVAVRRALRGSGIGRLLMEAVEAEAARLGFKKLVLYAQAHARGFYEKLGYRAYGDPFDEAGIEHIAMDKPVR</sequence>
<name>A0A1I7F348_9BACL</name>
<dbReference type="GO" id="GO:0008080">
    <property type="term" value="F:N-acetyltransferase activity"/>
    <property type="evidence" value="ECO:0007669"/>
    <property type="project" value="InterPro"/>
</dbReference>
<dbReference type="PANTHER" id="PTHR13538:SF4">
    <property type="entry name" value="N-ALPHA-ACETYLTRANSFERASE 80"/>
    <property type="match status" value="1"/>
</dbReference>
<dbReference type="Proteomes" id="UP000183508">
    <property type="component" value="Unassembled WGS sequence"/>
</dbReference>
<evidence type="ECO:0000313" key="2">
    <source>
        <dbReference type="EMBL" id="SFU30535.1"/>
    </source>
</evidence>
<protein>
    <submittedName>
        <fullName evidence="2">Predicted N-acyltransferase, GNAT family</fullName>
    </submittedName>
</protein>
<proteinExistence type="predicted"/>
<organism evidence="2 3">
    <name type="scientific">Alicyclobacillus macrosporangiidus</name>
    <dbReference type="NCBI Taxonomy" id="392015"/>
    <lineage>
        <taxon>Bacteria</taxon>
        <taxon>Bacillati</taxon>
        <taxon>Bacillota</taxon>
        <taxon>Bacilli</taxon>
        <taxon>Bacillales</taxon>
        <taxon>Alicyclobacillaceae</taxon>
        <taxon>Alicyclobacillus</taxon>
    </lineage>
</organism>
<dbReference type="AlphaFoldDB" id="A0A1I7F348"/>
<dbReference type="RefSeq" id="WP_074948438.1">
    <property type="nucleotide sequence ID" value="NZ_FPBV01000001.1"/>
</dbReference>
<dbReference type="eggNOG" id="COG2153">
    <property type="taxonomic scope" value="Bacteria"/>
</dbReference>
<dbReference type="InterPro" id="IPR016181">
    <property type="entry name" value="Acyl_CoA_acyltransferase"/>
</dbReference>
<dbReference type="CDD" id="cd04301">
    <property type="entry name" value="NAT_SF"/>
    <property type="match status" value="1"/>
</dbReference>
<reference evidence="3" key="1">
    <citation type="submission" date="2016-10" db="EMBL/GenBank/DDBJ databases">
        <authorList>
            <person name="Varghese N."/>
        </authorList>
    </citation>
    <scope>NUCLEOTIDE SEQUENCE [LARGE SCALE GENOMIC DNA]</scope>
    <source>
        <strain evidence="3">DSM 17980</strain>
    </source>
</reference>
<dbReference type="OrthoDB" id="9796171at2"/>